<dbReference type="EMBL" id="AHNP02000007">
    <property type="protein sequence ID" value="EPG57868.1"/>
    <property type="molecule type" value="Genomic_DNA"/>
</dbReference>
<evidence type="ECO:0000313" key="2">
    <source>
        <dbReference type="Proteomes" id="UP000014570"/>
    </source>
</evidence>
<dbReference type="GeneID" id="61175252"/>
<reference evidence="1 2" key="1">
    <citation type="submission" date="2013-04" db="EMBL/GenBank/DDBJ databases">
        <authorList>
            <person name="Harkins D.M."/>
            <person name="Durkin A.S."/>
            <person name="Brinkac L.M."/>
            <person name="Haft D.H."/>
            <person name="Selengut J.D."/>
            <person name="Sanka R."/>
            <person name="DePew J."/>
            <person name="Purushe J."/>
            <person name="Chanthongthip A."/>
            <person name="Lattana O."/>
            <person name="Phetsouvanh R."/>
            <person name="Newton P.N."/>
            <person name="Vinetz J.M."/>
            <person name="Sutton G.G."/>
            <person name="Nierman W.C."/>
            <person name="Fouts D.E."/>
        </authorList>
    </citation>
    <scope>NUCLEOTIDE SEQUENCE [LARGE SCALE GENOMIC DNA]</scope>
    <source>
        <strain evidence="1 2">UI 09931</strain>
    </source>
</reference>
<dbReference type="AlphaFoldDB" id="A0AAV3JCQ1"/>
<name>A0AAV3JCQ1_LEPBO</name>
<proteinExistence type="predicted"/>
<dbReference type="Proteomes" id="UP000014570">
    <property type="component" value="Unassembled WGS sequence"/>
</dbReference>
<accession>A0AAV3JCQ1</accession>
<protein>
    <recommendedName>
        <fullName evidence="3">Lipoprotein</fullName>
    </recommendedName>
</protein>
<evidence type="ECO:0008006" key="3">
    <source>
        <dbReference type="Google" id="ProtNLM"/>
    </source>
</evidence>
<evidence type="ECO:0000313" key="1">
    <source>
        <dbReference type="EMBL" id="EPG57868.1"/>
    </source>
</evidence>
<comment type="caution">
    <text evidence="1">The sequence shown here is derived from an EMBL/GenBank/DDBJ whole genome shotgun (WGS) entry which is preliminary data.</text>
</comment>
<organism evidence="1 2">
    <name type="scientific">Leptospira borgpetersenii serovar Javanica str. UI 09931</name>
    <dbReference type="NCBI Taxonomy" id="1049767"/>
    <lineage>
        <taxon>Bacteria</taxon>
        <taxon>Pseudomonadati</taxon>
        <taxon>Spirochaetota</taxon>
        <taxon>Spirochaetia</taxon>
        <taxon>Leptospirales</taxon>
        <taxon>Leptospiraceae</taxon>
        <taxon>Leptospira</taxon>
    </lineage>
</organism>
<dbReference type="RefSeq" id="WP_002735086.1">
    <property type="nucleotide sequence ID" value="NZ_AHNP02000007.1"/>
</dbReference>
<sequence>MNPWNIPKFAWTLFLFGFGCATNYNNFDKRIYIVEGLKKQNIQEEKIPEKRKHTNVLNSSIVTIKEGVGILELVIDKTRFTEVESKFGNQYARNHFNFEDVEIHYESLGLSFIFDDYRENIRQIGIQPPFLAITSKGIVLGKSTLQEVIDVYGKAADISGEYAKWGVEKELYLCIRYGFKHSFRGIKFCVEKNPSIPEYDPANKTFYLKQKIQKIYLF</sequence>
<gene>
    <name evidence="1" type="ORF">LEP1GSC103_2268</name>
</gene>